<organism evidence="2 3">
    <name type="scientific">Thermococcus cleftensis (strain DSM 27260 / KACC 17922 / CL1)</name>
    <dbReference type="NCBI Taxonomy" id="163003"/>
    <lineage>
        <taxon>Archaea</taxon>
        <taxon>Methanobacteriati</taxon>
        <taxon>Methanobacteriota</taxon>
        <taxon>Thermococci</taxon>
        <taxon>Thermococcales</taxon>
        <taxon>Thermococcaceae</taxon>
        <taxon>Thermococcus</taxon>
    </lineage>
</organism>
<dbReference type="Proteomes" id="UP000006064">
    <property type="component" value="Chromosome"/>
</dbReference>
<feature type="transmembrane region" description="Helical" evidence="1">
    <location>
        <begin position="6"/>
        <end position="23"/>
    </location>
</feature>
<dbReference type="EMBL" id="CP003651">
    <property type="protein sequence ID" value="AFL96178.1"/>
    <property type="molecule type" value="Genomic_DNA"/>
</dbReference>
<keyword evidence="1" id="KW-0812">Transmembrane</keyword>
<evidence type="ECO:0000256" key="1">
    <source>
        <dbReference type="SAM" id="Phobius"/>
    </source>
</evidence>
<evidence type="ECO:0000313" key="2">
    <source>
        <dbReference type="EMBL" id="AFL96178.1"/>
    </source>
</evidence>
<keyword evidence="3" id="KW-1185">Reference proteome</keyword>
<feature type="transmembrane region" description="Helical" evidence="1">
    <location>
        <begin position="30"/>
        <end position="51"/>
    </location>
</feature>
<dbReference type="GeneID" id="58788683"/>
<name>I3ZWU4_THECF</name>
<sequence length="57" mass="6860">MVIMEIPRIIIWGAVWWLVWSYFREYPLGTFLLLFLGFPLEGVVKLIQYFVLDYCSN</sequence>
<dbReference type="KEGG" id="thm:CL1_1983"/>
<dbReference type="AlphaFoldDB" id="I3ZWU4"/>
<evidence type="ECO:0000313" key="3">
    <source>
        <dbReference type="Proteomes" id="UP000006064"/>
    </source>
</evidence>
<keyword evidence="1" id="KW-1133">Transmembrane helix</keyword>
<reference evidence="2 3" key="1">
    <citation type="journal article" date="2012" name="J. Bacteriol.">
        <title>Complete Genome Sequence of the Hyperthermophilic Archaeon Thermococcus sp. Strain CL1, Isolated from a Paralvinella sp. Polychaete Worm Collected from a Hydrothermal Vent.</title>
        <authorList>
            <person name="Jung J.H."/>
            <person name="Holden J.F."/>
            <person name="Seo D.H."/>
            <person name="Park K.H."/>
            <person name="Shin H."/>
            <person name="Ryu S."/>
            <person name="Lee J.H."/>
            <person name="Park C.S."/>
        </authorList>
    </citation>
    <scope>NUCLEOTIDE SEQUENCE [LARGE SCALE GENOMIC DNA]</scope>
    <source>
        <strain evidence="3">DSM 27260 / KACC 17922 / CL1</strain>
    </source>
</reference>
<accession>I3ZWU4</accession>
<keyword evidence="1" id="KW-0472">Membrane</keyword>
<gene>
    <name evidence="2" type="ORF">CL1_1983</name>
</gene>
<dbReference type="STRING" id="163003.CL1_1983"/>
<proteinExistence type="predicted"/>
<dbReference type="HOGENOM" id="CLU_2985864_0_0_2"/>
<protein>
    <submittedName>
        <fullName evidence="2">Uncharacterized protein</fullName>
    </submittedName>
</protein>
<dbReference type="RefSeq" id="WP_014789808.1">
    <property type="nucleotide sequence ID" value="NC_018015.1"/>
</dbReference>